<gene>
    <name evidence="1" type="ORF">RSE6_00305</name>
</gene>
<evidence type="ECO:0000313" key="1">
    <source>
        <dbReference type="EMBL" id="CZT40666.1"/>
    </source>
</evidence>
<name>A0A1E1LUW9_RHYSE</name>
<keyword evidence="2" id="KW-1185">Reference proteome</keyword>
<sequence length="101" mass="11394">MCNYWNVESSCGHRTLLAGSNCYLIYAQLQRINDPTYRAQAGLPFEIPRGCMPNRRNVQHQNTGEFCSFECRNNALYGERCGTGDAHFGPGSERLGVGWRC</sequence>
<organism evidence="1 2">
    <name type="scientific">Rhynchosporium secalis</name>
    <name type="common">Barley scald fungus</name>
    <dbReference type="NCBI Taxonomy" id="38038"/>
    <lineage>
        <taxon>Eukaryota</taxon>
        <taxon>Fungi</taxon>
        <taxon>Dikarya</taxon>
        <taxon>Ascomycota</taxon>
        <taxon>Pezizomycotina</taxon>
        <taxon>Leotiomycetes</taxon>
        <taxon>Helotiales</taxon>
        <taxon>Ploettnerulaceae</taxon>
        <taxon>Rhynchosporium</taxon>
    </lineage>
</organism>
<dbReference type="EMBL" id="FJVC01000004">
    <property type="protein sequence ID" value="CZT40666.1"/>
    <property type="molecule type" value="Genomic_DNA"/>
</dbReference>
<protein>
    <submittedName>
        <fullName evidence="1">Uncharacterized protein</fullName>
    </submittedName>
</protein>
<proteinExistence type="predicted"/>
<accession>A0A1E1LUW9</accession>
<evidence type="ECO:0000313" key="2">
    <source>
        <dbReference type="Proteomes" id="UP000177625"/>
    </source>
</evidence>
<dbReference type="AlphaFoldDB" id="A0A1E1LUW9"/>
<dbReference type="Proteomes" id="UP000177625">
    <property type="component" value="Unassembled WGS sequence"/>
</dbReference>
<reference evidence="2" key="1">
    <citation type="submission" date="2016-03" db="EMBL/GenBank/DDBJ databases">
        <authorList>
            <person name="Guldener U."/>
        </authorList>
    </citation>
    <scope>NUCLEOTIDE SEQUENCE [LARGE SCALE GENOMIC DNA]</scope>
</reference>